<comment type="subcellular location">
    <subcellularLocation>
        <location evidence="1">Cell membrane</location>
        <topology evidence="1">Lipid-anchor</topology>
        <topology evidence="1">GPI-anchor</topology>
    </subcellularLocation>
</comment>
<keyword evidence="6" id="KW-0472">Membrane</keyword>
<feature type="domain" description="Bifunctional inhibitor/plant lipid transfer protein/seed storage helical" evidence="11">
    <location>
        <begin position="26"/>
        <end position="108"/>
    </location>
</feature>
<dbReference type="CDD" id="cd00010">
    <property type="entry name" value="AAI_LTSS"/>
    <property type="match status" value="1"/>
</dbReference>
<name>A0A0D3AST6_BRAOL</name>
<keyword evidence="9" id="KW-0449">Lipoprotein</keyword>
<evidence type="ECO:0000256" key="6">
    <source>
        <dbReference type="ARBA" id="ARBA00023136"/>
    </source>
</evidence>
<dbReference type="PANTHER" id="PTHR33044">
    <property type="entry name" value="BIFUNCTIONAL INHIBITOR/LIPID-TRANSFER PROTEIN/SEED STORAGE 2S ALBUMIN SUPERFAMILY PROTEIN-RELATED"/>
    <property type="match status" value="1"/>
</dbReference>
<evidence type="ECO:0000256" key="1">
    <source>
        <dbReference type="ARBA" id="ARBA00004609"/>
    </source>
</evidence>
<evidence type="ECO:0000256" key="3">
    <source>
        <dbReference type="ARBA" id="ARBA00022475"/>
    </source>
</evidence>
<dbReference type="Gramene" id="Bo2g105070.1">
    <property type="protein sequence ID" value="Bo2g105070.1"/>
    <property type="gene ID" value="Bo2g105070"/>
</dbReference>
<proteinExistence type="inferred from homology"/>
<dbReference type="eggNOG" id="ENOG502R1MK">
    <property type="taxonomic scope" value="Eukaryota"/>
</dbReference>
<dbReference type="GO" id="GO:0098552">
    <property type="term" value="C:side of membrane"/>
    <property type="evidence" value="ECO:0007669"/>
    <property type="project" value="UniProtKB-KW"/>
</dbReference>
<keyword evidence="4" id="KW-0336">GPI-anchor</keyword>
<evidence type="ECO:0000256" key="4">
    <source>
        <dbReference type="ARBA" id="ARBA00022622"/>
    </source>
</evidence>
<feature type="signal peptide" evidence="10">
    <location>
        <begin position="1"/>
        <end position="25"/>
    </location>
</feature>
<evidence type="ECO:0000259" key="11">
    <source>
        <dbReference type="Pfam" id="PF14368"/>
    </source>
</evidence>
<organism evidence="12 13">
    <name type="scientific">Brassica oleracea var. oleracea</name>
    <dbReference type="NCBI Taxonomy" id="109376"/>
    <lineage>
        <taxon>Eukaryota</taxon>
        <taxon>Viridiplantae</taxon>
        <taxon>Streptophyta</taxon>
        <taxon>Embryophyta</taxon>
        <taxon>Tracheophyta</taxon>
        <taxon>Spermatophyta</taxon>
        <taxon>Magnoliopsida</taxon>
        <taxon>eudicotyledons</taxon>
        <taxon>Gunneridae</taxon>
        <taxon>Pentapetalae</taxon>
        <taxon>rosids</taxon>
        <taxon>malvids</taxon>
        <taxon>Brassicales</taxon>
        <taxon>Brassicaceae</taxon>
        <taxon>Brassiceae</taxon>
        <taxon>Brassica</taxon>
    </lineage>
</organism>
<dbReference type="AlphaFoldDB" id="A0A0D3AST6"/>
<reference evidence="12" key="2">
    <citation type="submission" date="2015-03" db="UniProtKB">
        <authorList>
            <consortium name="EnsemblPlants"/>
        </authorList>
    </citation>
    <scope>IDENTIFICATION</scope>
</reference>
<evidence type="ECO:0000313" key="13">
    <source>
        <dbReference type="Proteomes" id="UP000032141"/>
    </source>
</evidence>
<dbReference type="Proteomes" id="UP000032141">
    <property type="component" value="Chromosome C2"/>
</dbReference>
<comment type="similarity">
    <text evidence="2">Belongs to the plant LTP family.</text>
</comment>
<keyword evidence="8" id="KW-0325">Glycoprotein</keyword>
<dbReference type="Gene3D" id="1.10.110.10">
    <property type="entry name" value="Plant lipid-transfer and hydrophobic proteins"/>
    <property type="match status" value="1"/>
</dbReference>
<dbReference type="InterPro" id="IPR016140">
    <property type="entry name" value="Bifunc_inhib/LTP/seed_store"/>
</dbReference>
<evidence type="ECO:0000313" key="12">
    <source>
        <dbReference type="EnsemblPlants" id="Bo2g105070.1"/>
    </source>
</evidence>
<evidence type="ECO:0000256" key="8">
    <source>
        <dbReference type="ARBA" id="ARBA00023180"/>
    </source>
</evidence>
<dbReference type="SUPFAM" id="SSF47699">
    <property type="entry name" value="Bifunctional inhibitor/lipid-transfer protein/seed storage 2S albumin"/>
    <property type="match status" value="1"/>
</dbReference>
<keyword evidence="7" id="KW-1015">Disulfide bond</keyword>
<feature type="chain" id="PRO_5002256978" description="Bifunctional inhibitor/plant lipid transfer protein/seed storage helical domain-containing protein" evidence="10">
    <location>
        <begin position="26"/>
        <end position="246"/>
    </location>
</feature>
<accession>A0A0D3AST6</accession>
<evidence type="ECO:0000256" key="7">
    <source>
        <dbReference type="ARBA" id="ARBA00023157"/>
    </source>
</evidence>
<dbReference type="HOGENOM" id="CLU_1130427_0_0_1"/>
<evidence type="ECO:0000256" key="10">
    <source>
        <dbReference type="SAM" id="SignalP"/>
    </source>
</evidence>
<keyword evidence="13" id="KW-1185">Reference proteome</keyword>
<reference evidence="12 13" key="1">
    <citation type="journal article" date="2014" name="Genome Biol.">
        <title>Transcriptome and methylome profiling reveals relics of genome dominance in the mesopolyploid Brassica oleracea.</title>
        <authorList>
            <person name="Parkin I.A."/>
            <person name="Koh C."/>
            <person name="Tang H."/>
            <person name="Robinson S.J."/>
            <person name="Kagale S."/>
            <person name="Clarke W.E."/>
            <person name="Town C.D."/>
            <person name="Nixon J."/>
            <person name="Krishnakumar V."/>
            <person name="Bidwell S.L."/>
            <person name="Denoeud F."/>
            <person name="Belcram H."/>
            <person name="Links M.G."/>
            <person name="Just J."/>
            <person name="Clarke C."/>
            <person name="Bender T."/>
            <person name="Huebert T."/>
            <person name="Mason A.S."/>
            <person name="Pires J.C."/>
            <person name="Barker G."/>
            <person name="Moore J."/>
            <person name="Walley P.G."/>
            <person name="Manoli S."/>
            <person name="Batley J."/>
            <person name="Edwards D."/>
            <person name="Nelson M.N."/>
            <person name="Wang X."/>
            <person name="Paterson A.H."/>
            <person name="King G."/>
            <person name="Bancroft I."/>
            <person name="Chalhoub B."/>
            <person name="Sharpe A.G."/>
        </authorList>
    </citation>
    <scope>NUCLEOTIDE SEQUENCE</scope>
    <source>
        <strain evidence="12 13">cv. TO1000</strain>
    </source>
</reference>
<evidence type="ECO:0000256" key="9">
    <source>
        <dbReference type="ARBA" id="ARBA00023288"/>
    </source>
</evidence>
<dbReference type="InterPro" id="IPR043325">
    <property type="entry name" value="LTSS"/>
</dbReference>
<dbReference type="GO" id="GO:0005886">
    <property type="term" value="C:plasma membrane"/>
    <property type="evidence" value="ECO:0007669"/>
    <property type="project" value="UniProtKB-SubCell"/>
</dbReference>
<keyword evidence="3" id="KW-1003">Cell membrane</keyword>
<sequence length="246" mass="25376">MSQTTTTTTLLLLSALLIAATIVNGQGAMAPPPNASMVCEANLGLCAAALKVGEKSSEECCTSLDKAVKTQLKCLCAILTNPQVLAGFNLTVENALLIPKSCGIDAGPSMSAKAPLPHGVPPVPGPPKVDKDAAPASNLAGTGLVGIALITISMISRPRSASAQGFPDPSSDVRDLRAAPARNLFLVRDSIRQIASDDQGVPDQAKKDVSDPIEATRSIPARVPFVSSSRLNSFGGLIQQSSKVKR</sequence>
<dbReference type="EnsemblPlants" id="Bo2g105070.1">
    <property type="protein sequence ID" value="Bo2g105070.1"/>
    <property type="gene ID" value="Bo2g105070"/>
</dbReference>
<evidence type="ECO:0000256" key="2">
    <source>
        <dbReference type="ARBA" id="ARBA00009748"/>
    </source>
</evidence>
<dbReference type="Pfam" id="PF14368">
    <property type="entry name" value="LTP_2"/>
    <property type="match status" value="1"/>
</dbReference>
<dbReference type="InterPro" id="IPR036312">
    <property type="entry name" value="Bifun_inhib/LTP/seed_sf"/>
</dbReference>
<evidence type="ECO:0000256" key="5">
    <source>
        <dbReference type="ARBA" id="ARBA00022729"/>
    </source>
</evidence>
<protein>
    <recommendedName>
        <fullName evidence="11">Bifunctional inhibitor/plant lipid transfer protein/seed storage helical domain-containing protein</fullName>
    </recommendedName>
</protein>
<keyword evidence="5 10" id="KW-0732">Signal</keyword>